<dbReference type="Proteomes" id="UP000026922">
    <property type="component" value="Unassembled WGS sequence"/>
</dbReference>
<organism evidence="1 2">
    <name type="scientific">Holospora undulata HU1</name>
    <dbReference type="NCBI Taxonomy" id="1321371"/>
    <lineage>
        <taxon>Bacteria</taxon>
        <taxon>Pseudomonadati</taxon>
        <taxon>Pseudomonadota</taxon>
        <taxon>Alphaproteobacteria</taxon>
        <taxon>Holosporales</taxon>
        <taxon>Holosporaceae</taxon>
        <taxon>Holospora</taxon>
    </lineage>
</organism>
<evidence type="ECO:0000313" key="1">
    <source>
        <dbReference type="EMBL" id="ETZ05025.1"/>
    </source>
</evidence>
<reference evidence="1 2" key="1">
    <citation type="journal article" date="2013" name="Genome Announc.">
        <title>Draft Genome Sequence of Holospora undulata Strain HU1, a Micronucleus-Specific Symbiont of the Ciliate Paramecium caudatum.</title>
        <authorList>
            <person name="Dohra H."/>
            <person name="Suzuki H."/>
            <person name="Suzuki T."/>
            <person name="Tanaka K."/>
            <person name="Fujishima M."/>
        </authorList>
    </citation>
    <scope>NUCLEOTIDE SEQUENCE [LARGE SCALE GENOMIC DNA]</scope>
    <source>
        <strain evidence="1 2">HU1</strain>
    </source>
</reference>
<evidence type="ECO:0000313" key="2">
    <source>
        <dbReference type="Proteomes" id="UP000026922"/>
    </source>
</evidence>
<protein>
    <submittedName>
        <fullName evidence="1">Uncharacterized protein</fullName>
    </submittedName>
</protein>
<proteinExistence type="predicted"/>
<name>A0A061JGD6_9PROT</name>
<sequence>MLVKSIFVFFILTMDSQAISKTELEDSPLTPRFAFEDSESFFETSSVSENTNKDPFEDPIKKNNFYLSTFSFSKGEGFNSCALSEAEDDNTFKTEEKRPELSCCSKEEYENSEKILKRLHERSCENKKVTKDDSQISLDFFKEKQNYKKN</sequence>
<keyword evidence="2" id="KW-1185">Reference proteome</keyword>
<dbReference type="EMBL" id="ARPM03000124">
    <property type="protein sequence ID" value="ETZ05025.1"/>
    <property type="molecule type" value="Genomic_DNA"/>
</dbReference>
<gene>
    <name evidence="1" type="ORF">K737_300540</name>
</gene>
<dbReference type="AlphaFoldDB" id="A0A061JGD6"/>
<dbReference type="RefSeq" id="WP_006293545.1">
    <property type="nucleotide sequence ID" value="NZ_ARPM03000124.1"/>
</dbReference>
<comment type="caution">
    <text evidence="1">The sequence shown here is derived from an EMBL/GenBank/DDBJ whole genome shotgun (WGS) entry which is preliminary data.</text>
</comment>
<accession>A0A061JGD6</accession>